<gene>
    <name evidence="1" type="ORF">C6Y45_14505</name>
</gene>
<organism evidence="1 2">
    <name type="scientific">Alkalicoccus saliphilus</name>
    <dbReference type="NCBI Taxonomy" id="200989"/>
    <lineage>
        <taxon>Bacteria</taxon>
        <taxon>Bacillati</taxon>
        <taxon>Bacillota</taxon>
        <taxon>Bacilli</taxon>
        <taxon>Bacillales</taxon>
        <taxon>Bacillaceae</taxon>
        <taxon>Alkalicoccus</taxon>
    </lineage>
</organism>
<keyword evidence="2" id="KW-1185">Reference proteome</keyword>
<dbReference type="EMBL" id="PZJJ01000032">
    <property type="protein sequence ID" value="PTL37824.1"/>
    <property type="molecule type" value="Genomic_DNA"/>
</dbReference>
<reference evidence="1 2" key="1">
    <citation type="submission" date="2018-03" db="EMBL/GenBank/DDBJ databases">
        <title>Alkalicoccus saliphilus sp. nov., isolated from a mineral pool.</title>
        <authorList>
            <person name="Zhao B."/>
        </authorList>
    </citation>
    <scope>NUCLEOTIDE SEQUENCE [LARGE SCALE GENOMIC DNA]</scope>
    <source>
        <strain evidence="1 2">6AG</strain>
    </source>
</reference>
<evidence type="ECO:0000313" key="1">
    <source>
        <dbReference type="EMBL" id="PTL37824.1"/>
    </source>
</evidence>
<comment type="caution">
    <text evidence="1">The sequence shown here is derived from an EMBL/GenBank/DDBJ whole genome shotgun (WGS) entry which is preliminary data.</text>
</comment>
<protein>
    <recommendedName>
        <fullName evidence="3">DUF2071 domain-containing protein</fullName>
    </recommendedName>
</protein>
<dbReference type="OrthoDB" id="150993at2"/>
<proteinExistence type="predicted"/>
<sequence>MSTNKSNWLAYQQWEDILFLHWPVDPETLRPHVPEELELETYDGKAWISILAYVSTNNKAKRFGRTLTSSLFHQVNVRTYVKYGKENGVYFFSVDADHKAAVKASRTLAGLPFYQADLKHTEKNEGFRIQSTRTHSGEKELQFKCSYKPAGEAFRPEPGSLEHWLTERNQLLRVKRNKVAKSNIDYKPWKIRPADVKITKNQLLDFLPVDLTKEDPVVYYGKKKGVYFYDFNKIK</sequence>
<dbReference type="InterPro" id="IPR023375">
    <property type="entry name" value="ADC_dom_sf"/>
</dbReference>
<dbReference type="PANTHER" id="PTHR39186:SF1">
    <property type="entry name" value="DUF2071 DOMAIN-CONTAINING PROTEIN"/>
    <property type="match status" value="1"/>
</dbReference>
<dbReference type="Proteomes" id="UP000240509">
    <property type="component" value="Unassembled WGS sequence"/>
</dbReference>
<dbReference type="PANTHER" id="PTHR39186">
    <property type="entry name" value="DUF2071 FAMILY PROTEIN"/>
    <property type="match status" value="1"/>
</dbReference>
<dbReference type="Pfam" id="PF09844">
    <property type="entry name" value="DUF2071"/>
    <property type="match status" value="1"/>
</dbReference>
<dbReference type="InterPro" id="IPR018644">
    <property type="entry name" value="DUF2071"/>
</dbReference>
<evidence type="ECO:0008006" key="3">
    <source>
        <dbReference type="Google" id="ProtNLM"/>
    </source>
</evidence>
<dbReference type="RefSeq" id="WP_107585953.1">
    <property type="nucleotide sequence ID" value="NZ_PZJJ01000032.1"/>
</dbReference>
<accession>A0A2T4U341</accession>
<dbReference type="AlphaFoldDB" id="A0A2T4U341"/>
<dbReference type="Gene3D" id="2.40.400.10">
    <property type="entry name" value="Acetoacetate decarboxylase-like"/>
    <property type="match status" value="1"/>
</dbReference>
<dbReference type="SUPFAM" id="SSF160104">
    <property type="entry name" value="Acetoacetate decarboxylase-like"/>
    <property type="match status" value="1"/>
</dbReference>
<name>A0A2T4U341_9BACI</name>
<evidence type="ECO:0000313" key="2">
    <source>
        <dbReference type="Proteomes" id="UP000240509"/>
    </source>
</evidence>